<proteinExistence type="predicted"/>
<dbReference type="AlphaFoldDB" id="A0A699Q3V6"/>
<dbReference type="EMBL" id="BKCJ010981406">
    <property type="protein sequence ID" value="GFC59393.1"/>
    <property type="molecule type" value="Genomic_DNA"/>
</dbReference>
<sequence>DREGVAAERSGDDTPIKGKNLDKGEAAAERVSDDIEEMATVLTSIDATTV</sequence>
<protein>
    <submittedName>
        <fullName evidence="2">Uncharacterized protein</fullName>
    </submittedName>
</protein>
<feature type="region of interest" description="Disordered" evidence="1">
    <location>
        <begin position="1"/>
        <end position="32"/>
    </location>
</feature>
<comment type="caution">
    <text evidence="2">The sequence shown here is derived from an EMBL/GenBank/DDBJ whole genome shotgun (WGS) entry which is preliminary data.</text>
</comment>
<name>A0A699Q3V6_TANCI</name>
<gene>
    <name evidence="2" type="ORF">Tci_831363</name>
</gene>
<organism evidence="2">
    <name type="scientific">Tanacetum cinerariifolium</name>
    <name type="common">Dalmatian daisy</name>
    <name type="synonym">Chrysanthemum cinerariifolium</name>
    <dbReference type="NCBI Taxonomy" id="118510"/>
    <lineage>
        <taxon>Eukaryota</taxon>
        <taxon>Viridiplantae</taxon>
        <taxon>Streptophyta</taxon>
        <taxon>Embryophyta</taxon>
        <taxon>Tracheophyta</taxon>
        <taxon>Spermatophyta</taxon>
        <taxon>Magnoliopsida</taxon>
        <taxon>eudicotyledons</taxon>
        <taxon>Gunneridae</taxon>
        <taxon>Pentapetalae</taxon>
        <taxon>asterids</taxon>
        <taxon>campanulids</taxon>
        <taxon>Asterales</taxon>
        <taxon>Asteraceae</taxon>
        <taxon>Asteroideae</taxon>
        <taxon>Anthemideae</taxon>
        <taxon>Anthemidinae</taxon>
        <taxon>Tanacetum</taxon>
    </lineage>
</organism>
<evidence type="ECO:0000313" key="2">
    <source>
        <dbReference type="EMBL" id="GFC59393.1"/>
    </source>
</evidence>
<feature type="non-terminal residue" evidence="2">
    <location>
        <position position="1"/>
    </location>
</feature>
<evidence type="ECO:0000256" key="1">
    <source>
        <dbReference type="SAM" id="MobiDB-lite"/>
    </source>
</evidence>
<reference evidence="2" key="1">
    <citation type="journal article" date="2019" name="Sci. Rep.">
        <title>Draft genome of Tanacetum cinerariifolium, the natural source of mosquito coil.</title>
        <authorList>
            <person name="Yamashiro T."/>
            <person name="Shiraishi A."/>
            <person name="Satake H."/>
            <person name="Nakayama K."/>
        </authorList>
    </citation>
    <scope>NUCLEOTIDE SEQUENCE</scope>
</reference>
<accession>A0A699Q3V6</accession>